<accession>A0A8T2RSF8</accession>
<reference evidence="1" key="1">
    <citation type="submission" date="2021-08" db="EMBL/GenBank/DDBJ databases">
        <title>WGS assembly of Ceratopteris richardii.</title>
        <authorList>
            <person name="Marchant D.B."/>
            <person name="Chen G."/>
            <person name="Jenkins J."/>
            <person name="Shu S."/>
            <person name="Leebens-Mack J."/>
            <person name="Grimwood J."/>
            <person name="Schmutz J."/>
            <person name="Soltis P."/>
            <person name="Soltis D."/>
            <person name="Chen Z.-H."/>
        </authorList>
    </citation>
    <scope>NUCLEOTIDE SEQUENCE</scope>
    <source>
        <strain evidence="1">Whitten #5841</strain>
        <tissue evidence="1">Leaf</tissue>
    </source>
</reference>
<dbReference type="Pfam" id="PF15697">
    <property type="entry name" value="DUF4666"/>
    <property type="match status" value="1"/>
</dbReference>
<evidence type="ECO:0000313" key="2">
    <source>
        <dbReference type="Proteomes" id="UP000825935"/>
    </source>
</evidence>
<dbReference type="OMA" id="GMCWAEN"/>
<keyword evidence="2" id="KW-1185">Reference proteome</keyword>
<comment type="caution">
    <text evidence="1">The sequence shown here is derived from an EMBL/GenBank/DDBJ whole genome shotgun (WGS) entry which is preliminary data.</text>
</comment>
<proteinExistence type="predicted"/>
<dbReference type="InterPro" id="IPR031421">
    <property type="entry name" value="DUF4666"/>
</dbReference>
<dbReference type="EMBL" id="CM035430">
    <property type="protein sequence ID" value="KAH7298704.1"/>
    <property type="molecule type" value="Genomic_DNA"/>
</dbReference>
<protein>
    <submittedName>
        <fullName evidence="1">Uncharacterized protein</fullName>
    </submittedName>
</protein>
<dbReference type="Proteomes" id="UP000825935">
    <property type="component" value="Chromosome 25"/>
</dbReference>
<evidence type="ECO:0000313" key="1">
    <source>
        <dbReference type="EMBL" id="KAH7298704.1"/>
    </source>
</evidence>
<sequence>MATLTKGLSYRRQGSSGLIWADNLVLSEEGILSISKVQKQKAYARTDVKADELEATPGLTRSKSVGSVASSVSIAQPNPTQKTSFSVKRWLKKILAKKK</sequence>
<organism evidence="1 2">
    <name type="scientific">Ceratopteris richardii</name>
    <name type="common">Triangle waterfern</name>
    <dbReference type="NCBI Taxonomy" id="49495"/>
    <lineage>
        <taxon>Eukaryota</taxon>
        <taxon>Viridiplantae</taxon>
        <taxon>Streptophyta</taxon>
        <taxon>Embryophyta</taxon>
        <taxon>Tracheophyta</taxon>
        <taxon>Polypodiopsida</taxon>
        <taxon>Polypodiidae</taxon>
        <taxon>Polypodiales</taxon>
        <taxon>Pteridineae</taxon>
        <taxon>Pteridaceae</taxon>
        <taxon>Parkerioideae</taxon>
        <taxon>Ceratopteris</taxon>
    </lineage>
</organism>
<dbReference type="OrthoDB" id="689003at2759"/>
<dbReference type="AlphaFoldDB" id="A0A8T2RSF8"/>
<name>A0A8T2RSF8_CERRI</name>
<gene>
    <name evidence="1" type="ORF">KP509_25G055000</name>
</gene>